<comment type="caution">
    <text evidence="3">The sequence shown here is derived from an EMBL/GenBank/DDBJ whole genome shotgun (WGS) entry which is preliminary data.</text>
</comment>
<dbReference type="PANTHER" id="PTHR45924">
    <property type="entry name" value="FI17866P1"/>
    <property type="match status" value="1"/>
</dbReference>
<evidence type="ECO:0000313" key="4">
    <source>
        <dbReference type="Proteomes" id="UP000623467"/>
    </source>
</evidence>
<protein>
    <recommendedName>
        <fullName evidence="2">DH domain-containing protein</fullName>
    </recommendedName>
</protein>
<dbReference type="InterPro" id="IPR035899">
    <property type="entry name" value="DBL_dom_sf"/>
</dbReference>
<reference evidence="3" key="1">
    <citation type="submission" date="2020-05" db="EMBL/GenBank/DDBJ databases">
        <title>Mycena genomes resolve the evolution of fungal bioluminescence.</title>
        <authorList>
            <person name="Tsai I.J."/>
        </authorList>
    </citation>
    <scope>NUCLEOTIDE SEQUENCE</scope>
    <source>
        <strain evidence="3">160909Yilan</strain>
    </source>
</reference>
<feature type="domain" description="DH" evidence="2">
    <location>
        <begin position="66"/>
        <end position="160"/>
    </location>
</feature>
<sequence>MNDPRPPPSDFDPSSPPPPPPKGFHGAPLDLLPPSAPFLGSNISELPMTPATPMSPISPESEAKQKRANPLTDLIDTEKSYVDQLTGIIRKVASAWSRSNLPPPELDTIFRSIEGVYKANRSLLAKLKEIGTNPSNPKALGDLLMRWIDDLEVPYTNYCSKFCGGFDEWEPVQSNARLPAVMSGRSDHRLLVGALDKLDKLLDTLETREQIKVGVPQSPTRAHCLAASRGTQTGVQATIGEGLFRYLQRSTLNGTTVRLIDSEPPGGSETSSVRGSSLSSRGNGYLAKRPSTSISRVSSSSTTMSMPITDLERRLSTQRTLDIFTMRPKVVRLQMSPPTLQFKREFRLSMDAVRMSPEERSQAGPDGADMWLCYPPLAGKVLRVSEVEGQENALEIAIMRKETLIIEAESAHVRNFMMAEFKECIAFAASCGRRFSILFHEC</sequence>
<dbReference type="InterPro" id="IPR000219">
    <property type="entry name" value="DH_dom"/>
</dbReference>
<dbReference type="SUPFAM" id="SSF48065">
    <property type="entry name" value="DBL homology domain (DH-domain)"/>
    <property type="match status" value="1"/>
</dbReference>
<dbReference type="Proteomes" id="UP000623467">
    <property type="component" value="Unassembled WGS sequence"/>
</dbReference>
<accession>A0A8H7CIY4</accession>
<dbReference type="PANTHER" id="PTHR45924:SF2">
    <property type="entry name" value="FI17866P1"/>
    <property type="match status" value="1"/>
</dbReference>
<dbReference type="PROSITE" id="PS50010">
    <property type="entry name" value="DH_2"/>
    <property type="match status" value="1"/>
</dbReference>
<dbReference type="GO" id="GO:0005085">
    <property type="term" value="F:guanyl-nucleotide exchange factor activity"/>
    <property type="evidence" value="ECO:0007669"/>
    <property type="project" value="InterPro"/>
</dbReference>
<feature type="compositionally biased region" description="Low complexity" evidence="1">
    <location>
        <begin position="266"/>
        <end position="301"/>
    </location>
</feature>
<dbReference type="EMBL" id="JACAZH010000031">
    <property type="protein sequence ID" value="KAF7339399.1"/>
    <property type="molecule type" value="Genomic_DNA"/>
</dbReference>
<feature type="region of interest" description="Disordered" evidence="1">
    <location>
        <begin position="1"/>
        <end position="70"/>
    </location>
</feature>
<dbReference type="AlphaFoldDB" id="A0A8H7CIY4"/>
<gene>
    <name evidence="3" type="ORF">MSAN_02153800</name>
</gene>
<evidence type="ECO:0000259" key="2">
    <source>
        <dbReference type="PROSITE" id="PS50010"/>
    </source>
</evidence>
<keyword evidence="4" id="KW-1185">Reference proteome</keyword>
<feature type="compositionally biased region" description="Pro residues" evidence="1">
    <location>
        <begin position="1"/>
        <end position="22"/>
    </location>
</feature>
<evidence type="ECO:0000256" key="1">
    <source>
        <dbReference type="SAM" id="MobiDB-lite"/>
    </source>
</evidence>
<dbReference type="GO" id="GO:0031267">
    <property type="term" value="F:small GTPase binding"/>
    <property type="evidence" value="ECO:0007669"/>
    <property type="project" value="TreeGrafter"/>
</dbReference>
<proteinExistence type="predicted"/>
<evidence type="ECO:0000313" key="3">
    <source>
        <dbReference type="EMBL" id="KAF7339399.1"/>
    </source>
</evidence>
<feature type="region of interest" description="Disordered" evidence="1">
    <location>
        <begin position="259"/>
        <end position="301"/>
    </location>
</feature>
<dbReference type="Gene3D" id="1.20.900.10">
    <property type="entry name" value="Dbl homology (DH) domain"/>
    <property type="match status" value="1"/>
</dbReference>
<name>A0A8H7CIY4_9AGAR</name>
<dbReference type="OrthoDB" id="6244550at2759"/>
<organism evidence="3 4">
    <name type="scientific">Mycena sanguinolenta</name>
    <dbReference type="NCBI Taxonomy" id="230812"/>
    <lineage>
        <taxon>Eukaryota</taxon>
        <taxon>Fungi</taxon>
        <taxon>Dikarya</taxon>
        <taxon>Basidiomycota</taxon>
        <taxon>Agaricomycotina</taxon>
        <taxon>Agaricomycetes</taxon>
        <taxon>Agaricomycetidae</taxon>
        <taxon>Agaricales</taxon>
        <taxon>Marasmiineae</taxon>
        <taxon>Mycenaceae</taxon>
        <taxon>Mycena</taxon>
    </lineage>
</organism>
<dbReference type="Pfam" id="PF00621">
    <property type="entry name" value="RhoGEF"/>
    <property type="match status" value="1"/>
</dbReference>